<sequence length="435" mass="44365">MSLNRRRFLMGAGAVAAGGLLSACGSGDSGGSGSGGGGGGEPIKIGYVAALTGPVAAYGTQTLNALQLAARDLNGLGGIMGRPVEIEAVDNGSKPDAVPALMRQLATDGCAVLFGASASPPTIVAAQTADQLRVPLVVPMEAADAIIGEGRQYVFKVAPSVLAENGWAAQSVRAAMGAAQAAGQQPATAMILHASTGAYPEARDAWVRTFAEEFPGVQVLQVLSFDEAATSDYAPLVSQAQAANPDLLVFGGNPQSAFQFYPALARSGWNPKATISCLGGNTNTQFIESVGAAAAENDIAGNYWTPKLAAKPGAQFSPQKFYDDYVAAYGGQKPDGVGAYYYASLGLVADALTQAGSTDNPQTIMEALRATEFDGLSGDSNGMFIVGHGVKFDARGQNTAADGVVTQIQNGDYVPVYPEAVATAQVVYPRVAVAG</sequence>
<dbReference type="PRINTS" id="PR00337">
    <property type="entry name" value="LEUILEVALBP"/>
</dbReference>
<reference evidence="6" key="1">
    <citation type="submission" date="2021-04" db="EMBL/GenBank/DDBJ databases">
        <title>Pseudonocardia sp. nov., isolated from sandy soil of mangrove forest.</title>
        <authorList>
            <person name="Zan Z."/>
            <person name="Huang R."/>
            <person name="Liu W."/>
        </authorList>
    </citation>
    <scope>NUCLEOTIDE SEQUENCE</scope>
    <source>
        <strain evidence="6">S2-4</strain>
    </source>
</reference>
<dbReference type="Pfam" id="PF13458">
    <property type="entry name" value="Peripla_BP_6"/>
    <property type="match status" value="1"/>
</dbReference>
<gene>
    <name evidence="6" type="ORF">KDL28_18615</name>
</gene>
<dbReference type="InterPro" id="IPR028082">
    <property type="entry name" value="Peripla_BP_I"/>
</dbReference>
<dbReference type="InterPro" id="IPR000709">
    <property type="entry name" value="Leu_Ile_Val-bd"/>
</dbReference>
<dbReference type="EMBL" id="JAGSOV010000039">
    <property type="protein sequence ID" value="MCO1657077.1"/>
    <property type="molecule type" value="Genomic_DNA"/>
</dbReference>
<evidence type="ECO:0000256" key="1">
    <source>
        <dbReference type="ARBA" id="ARBA00010062"/>
    </source>
</evidence>
<keyword evidence="4" id="KW-0029">Amino-acid transport</keyword>
<feature type="domain" description="Leucine-binding protein" evidence="5">
    <location>
        <begin position="42"/>
        <end position="379"/>
    </location>
</feature>
<name>A0ABT1A252_9PSEU</name>
<dbReference type="PROSITE" id="PS51257">
    <property type="entry name" value="PROKAR_LIPOPROTEIN"/>
    <property type="match status" value="1"/>
</dbReference>
<dbReference type="InterPro" id="IPR006311">
    <property type="entry name" value="TAT_signal"/>
</dbReference>
<dbReference type="InterPro" id="IPR028081">
    <property type="entry name" value="Leu-bd"/>
</dbReference>
<evidence type="ECO:0000313" key="6">
    <source>
        <dbReference type="EMBL" id="MCO1657077.1"/>
    </source>
</evidence>
<organism evidence="6 7">
    <name type="scientific">Pseudonocardia humida</name>
    <dbReference type="NCBI Taxonomy" id="2800819"/>
    <lineage>
        <taxon>Bacteria</taxon>
        <taxon>Bacillati</taxon>
        <taxon>Actinomycetota</taxon>
        <taxon>Actinomycetes</taxon>
        <taxon>Pseudonocardiales</taxon>
        <taxon>Pseudonocardiaceae</taxon>
        <taxon>Pseudonocardia</taxon>
    </lineage>
</organism>
<dbReference type="PROSITE" id="PS51318">
    <property type="entry name" value="TAT"/>
    <property type="match status" value="1"/>
</dbReference>
<evidence type="ECO:0000256" key="3">
    <source>
        <dbReference type="ARBA" id="ARBA00022729"/>
    </source>
</evidence>
<accession>A0ABT1A252</accession>
<protein>
    <submittedName>
        <fullName evidence="6">ABC transporter substrate-binding protein</fullName>
    </submittedName>
</protein>
<dbReference type="InterPro" id="IPR051010">
    <property type="entry name" value="BCAA_transport"/>
</dbReference>
<dbReference type="Proteomes" id="UP001165283">
    <property type="component" value="Unassembled WGS sequence"/>
</dbReference>
<keyword evidence="2" id="KW-0813">Transport</keyword>
<keyword evidence="7" id="KW-1185">Reference proteome</keyword>
<keyword evidence="3" id="KW-0732">Signal</keyword>
<dbReference type="PANTHER" id="PTHR30483">
    <property type="entry name" value="LEUCINE-SPECIFIC-BINDING PROTEIN"/>
    <property type="match status" value="1"/>
</dbReference>
<dbReference type="RefSeq" id="WP_252440418.1">
    <property type="nucleotide sequence ID" value="NZ_JAGSOV010000039.1"/>
</dbReference>
<comment type="caution">
    <text evidence="6">The sequence shown here is derived from an EMBL/GenBank/DDBJ whole genome shotgun (WGS) entry which is preliminary data.</text>
</comment>
<evidence type="ECO:0000256" key="2">
    <source>
        <dbReference type="ARBA" id="ARBA00022448"/>
    </source>
</evidence>
<comment type="similarity">
    <text evidence="1">Belongs to the leucine-binding protein family.</text>
</comment>
<evidence type="ECO:0000256" key="4">
    <source>
        <dbReference type="ARBA" id="ARBA00022970"/>
    </source>
</evidence>
<proteinExistence type="inferred from homology"/>
<dbReference type="SUPFAM" id="SSF53822">
    <property type="entry name" value="Periplasmic binding protein-like I"/>
    <property type="match status" value="1"/>
</dbReference>
<dbReference type="Gene3D" id="3.40.50.2300">
    <property type="match status" value="2"/>
</dbReference>
<evidence type="ECO:0000313" key="7">
    <source>
        <dbReference type="Proteomes" id="UP001165283"/>
    </source>
</evidence>
<evidence type="ECO:0000259" key="5">
    <source>
        <dbReference type="Pfam" id="PF13458"/>
    </source>
</evidence>